<evidence type="ECO:0000313" key="1">
    <source>
        <dbReference type="EMBL" id="RKU42690.1"/>
    </source>
</evidence>
<evidence type="ECO:0008006" key="3">
    <source>
        <dbReference type="Google" id="ProtNLM"/>
    </source>
</evidence>
<dbReference type="AlphaFoldDB" id="A0A420Y4J7"/>
<dbReference type="OrthoDB" id="2245989at2759"/>
<dbReference type="Pfam" id="PF11905">
    <property type="entry name" value="DUF3425"/>
    <property type="match status" value="1"/>
</dbReference>
<proteinExistence type="predicted"/>
<name>A0A420Y4J7_9PEZI</name>
<evidence type="ECO:0000313" key="2">
    <source>
        <dbReference type="Proteomes" id="UP000275385"/>
    </source>
</evidence>
<dbReference type="STRING" id="177199.A0A420Y4J7"/>
<gene>
    <name evidence="1" type="ORF">DL546_005611</name>
</gene>
<protein>
    <recommendedName>
        <fullName evidence="3">BZIP domain-containing protein</fullName>
    </recommendedName>
</protein>
<accession>A0A420Y4J7</accession>
<dbReference type="InterPro" id="IPR021833">
    <property type="entry name" value="DUF3425"/>
</dbReference>
<dbReference type="PANTHER" id="PTHR38116:SF1">
    <property type="entry name" value="BZIP DOMAIN-CONTAINING PROTEIN"/>
    <property type="match status" value="1"/>
</dbReference>
<dbReference type="Proteomes" id="UP000275385">
    <property type="component" value="Unassembled WGS sequence"/>
</dbReference>
<keyword evidence="2" id="KW-1185">Reference proteome</keyword>
<organism evidence="1 2">
    <name type="scientific">Coniochaeta pulveracea</name>
    <dbReference type="NCBI Taxonomy" id="177199"/>
    <lineage>
        <taxon>Eukaryota</taxon>
        <taxon>Fungi</taxon>
        <taxon>Dikarya</taxon>
        <taxon>Ascomycota</taxon>
        <taxon>Pezizomycotina</taxon>
        <taxon>Sordariomycetes</taxon>
        <taxon>Sordariomycetidae</taxon>
        <taxon>Coniochaetales</taxon>
        <taxon>Coniochaetaceae</taxon>
        <taxon>Coniochaeta</taxon>
    </lineage>
</organism>
<dbReference type="PANTHER" id="PTHR38116">
    <property type="entry name" value="CHROMOSOME 7, WHOLE GENOME SHOTGUN SEQUENCE"/>
    <property type="match status" value="1"/>
</dbReference>
<sequence>MADPVPSSFLIEVSAPLPNIRHPGEDWSGITNTTKRRRLQNRLNQRARRRRDRARQDDFADGLHIVEQHLVPVLQQEIGPSVRRELSSEDSYDIEGSVTTESPCLLGQPENRDALLQLARECYNRYKVGAINTTDLSGVVRFNIFHAFAVNARVLGFNDDWLTYEATSPFNTAGDASRRLLPARRPPMMEPTTLQLTVEHHPWIDFFPCPRLRDNLLKAVEPGHETVDEDALCSDVVDAGARAGIGSAALLVWGNPWEPGGWEVTESFLTKWGWLLDGCTALIESTNYWRRKRGLKSLEVDGLRLQVSPA</sequence>
<dbReference type="EMBL" id="QVQW01000053">
    <property type="protein sequence ID" value="RKU42690.1"/>
    <property type="molecule type" value="Genomic_DNA"/>
</dbReference>
<reference evidence="1 2" key="1">
    <citation type="submission" date="2018-08" db="EMBL/GenBank/DDBJ databases">
        <title>Draft genome of the lignicolous fungus Coniochaeta pulveracea.</title>
        <authorList>
            <person name="Borstlap C.J."/>
            <person name="De Witt R.N."/>
            <person name="Botha A."/>
            <person name="Volschenk H."/>
        </authorList>
    </citation>
    <scope>NUCLEOTIDE SEQUENCE [LARGE SCALE GENOMIC DNA]</scope>
    <source>
        <strain evidence="1 2">CAB683</strain>
    </source>
</reference>
<comment type="caution">
    <text evidence="1">The sequence shown here is derived from an EMBL/GenBank/DDBJ whole genome shotgun (WGS) entry which is preliminary data.</text>
</comment>